<gene>
    <name evidence="1" type="ORF">SDC9_209485</name>
</gene>
<name>A0A645JQC3_9ZZZZ</name>
<evidence type="ECO:0000313" key="1">
    <source>
        <dbReference type="EMBL" id="MPN61743.1"/>
    </source>
</evidence>
<sequence>MYFPGLPAPVVTTLTPSSQTSFAISSALSLKSIIFTPKGLSVKAFVFLISSFTYSTGAFAAAIIPSPPAFETLAASELSAIQAIPP</sequence>
<reference evidence="1" key="1">
    <citation type="submission" date="2019-08" db="EMBL/GenBank/DDBJ databases">
        <authorList>
            <person name="Kucharzyk K."/>
            <person name="Murdoch R.W."/>
            <person name="Higgins S."/>
            <person name="Loffler F."/>
        </authorList>
    </citation>
    <scope>NUCLEOTIDE SEQUENCE</scope>
</reference>
<accession>A0A645JQC3</accession>
<dbReference type="AlphaFoldDB" id="A0A645JQC3"/>
<dbReference type="EMBL" id="VSSQ01138775">
    <property type="protein sequence ID" value="MPN61743.1"/>
    <property type="molecule type" value="Genomic_DNA"/>
</dbReference>
<organism evidence="1">
    <name type="scientific">bioreactor metagenome</name>
    <dbReference type="NCBI Taxonomy" id="1076179"/>
    <lineage>
        <taxon>unclassified sequences</taxon>
        <taxon>metagenomes</taxon>
        <taxon>ecological metagenomes</taxon>
    </lineage>
</organism>
<comment type="caution">
    <text evidence="1">The sequence shown here is derived from an EMBL/GenBank/DDBJ whole genome shotgun (WGS) entry which is preliminary data.</text>
</comment>
<protein>
    <submittedName>
        <fullName evidence="1">Uncharacterized protein</fullName>
    </submittedName>
</protein>
<proteinExistence type="predicted"/>